<evidence type="ECO:0000256" key="1">
    <source>
        <dbReference type="SAM" id="MobiDB-lite"/>
    </source>
</evidence>
<feature type="compositionally biased region" description="Basic residues" evidence="1">
    <location>
        <begin position="1"/>
        <end position="17"/>
    </location>
</feature>
<accession>A0A921RPL5</accession>
<protein>
    <submittedName>
        <fullName evidence="3">Uncharacterized protein</fullName>
    </submittedName>
</protein>
<dbReference type="AlphaFoldDB" id="A0A921RPL5"/>
<name>A0A921RPL5_SORBI</name>
<comment type="caution">
    <text evidence="3">The sequence shown here is derived from an EMBL/GenBank/DDBJ whole genome shotgun (WGS) entry which is preliminary data.</text>
</comment>
<organism evidence="3 4">
    <name type="scientific">Sorghum bicolor</name>
    <name type="common">Sorghum</name>
    <name type="synonym">Sorghum vulgare</name>
    <dbReference type="NCBI Taxonomy" id="4558"/>
    <lineage>
        <taxon>Eukaryota</taxon>
        <taxon>Viridiplantae</taxon>
        <taxon>Streptophyta</taxon>
        <taxon>Embryophyta</taxon>
        <taxon>Tracheophyta</taxon>
        <taxon>Spermatophyta</taxon>
        <taxon>Magnoliopsida</taxon>
        <taxon>Liliopsida</taxon>
        <taxon>Poales</taxon>
        <taxon>Poaceae</taxon>
        <taxon>PACMAD clade</taxon>
        <taxon>Panicoideae</taxon>
        <taxon>Andropogonodae</taxon>
        <taxon>Andropogoneae</taxon>
        <taxon>Sorghinae</taxon>
        <taxon>Sorghum</taxon>
    </lineage>
</organism>
<evidence type="ECO:0000313" key="3">
    <source>
        <dbReference type="EMBL" id="KAG0543544.1"/>
    </source>
</evidence>
<evidence type="ECO:0000256" key="2">
    <source>
        <dbReference type="SAM" id="Phobius"/>
    </source>
</evidence>
<feature type="region of interest" description="Disordered" evidence="1">
    <location>
        <begin position="1"/>
        <end position="31"/>
    </location>
</feature>
<keyword evidence="2" id="KW-1133">Transmembrane helix</keyword>
<evidence type="ECO:0000313" key="4">
    <source>
        <dbReference type="Proteomes" id="UP000807115"/>
    </source>
</evidence>
<keyword evidence="2" id="KW-0472">Membrane</keyword>
<gene>
    <name evidence="3" type="ORF">BDA96_02G199200</name>
</gene>
<feature type="transmembrane region" description="Helical" evidence="2">
    <location>
        <begin position="54"/>
        <end position="74"/>
    </location>
</feature>
<reference evidence="3" key="1">
    <citation type="journal article" date="2019" name="BMC Genomics">
        <title>A new reference genome for Sorghum bicolor reveals high levels of sequence similarity between sweet and grain genotypes: implications for the genetics of sugar metabolism.</title>
        <authorList>
            <person name="Cooper E.A."/>
            <person name="Brenton Z.W."/>
            <person name="Flinn B.S."/>
            <person name="Jenkins J."/>
            <person name="Shu S."/>
            <person name="Flowers D."/>
            <person name="Luo F."/>
            <person name="Wang Y."/>
            <person name="Xia P."/>
            <person name="Barry K."/>
            <person name="Daum C."/>
            <person name="Lipzen A."/>
            <person name="Yoshinaga Y."/>
            <person name="Schmutz J."/>
            <person name="Saski C."/>
            <person name="Vermerris W."/>
            <person name="Kresovich S."/>
        </authorList>
    </citation>
    <scope>NUCLEOTIDE SEQUENCE</scope>
</reference>
<dbReference type="Proteomes" id="UP000807115">
    <property type="component" value="Chromosome 2"/>
</dbReference>
<keyword evidence="2" id="KW-0812">Transmembrane</keyword>
<sequence>MAVGKNKRISKGKKGGKKNTVDPFSKTATTSRPHQCSECATLARLATPSPMVRFPIGLWGIWGSIALWLIWTLIELAAFDFVSDLEVISCLIWKRRFISGLCCVRTPNRGPADWWQKKSIGRLKFWLFIDRYRLAIFYLINNSRWACRIFITNIIIYPI</sequence>
<dbReference type="EMBL" id="CM027681">
    <property type="protein sequence ID" value="KAG0543544.1"/>
    <property type="molecule type" value="Genomic_DNA"/>
</dbReference>
<reference evidence="3" key="2">
    <citation type="submission" date="2020-10" db="EMBL/GenBank/DDBJ databases">
        <authorList>
            <person name="Cooper E.A."/>
            <person name="Brenton Z.W."/>
            <person name="Flinn B.S."/>
            <person name="Jenkins J."/>
            <person name="Shu S."/>
            <person name="Flowers D."/>
            <person name="Luo F."/>
            <person name="Wang Y."/>
            <person name="Xia P."/>
            <person name="Barry K."/>
            <person name="Daum C."/>
            <person name="Lipzen A."/>
            <person name="Yoshinaga Y."/>
            <person name="Schmutz J."/>
            <person name="Saski C."/>
            <person name="Vermerris W."/>
            <person name="Kresovich S."/>
        </authorList>
    </citation>
    <scope>NUCLEOTIDE SEQUENCE</scope>
</reference>
<proteinExistence type="predicted"/>